<proteinExistence type="predicted"/>
<feature type="coiled-coil region" evidence="1">
    <location>
        <begin position="289"/>
        <end position="316"/>
    </location>
</feature>
<dbReference type="OMA" id="DCAFRIA"/>
<feature type="compositionally biased region" description="Low complexity" evidence="2">
    <location>
        <begin position="131"/>
        <end position="142"/>
    </location>
</feature>
<evidence type="ECO:0000256" key="2">
    <source>
        <dbReference type="SAM" id="MobiDB-lite"/>
    </source>
</evidence>
<dbReference type="EnsemblMetazoa" id="XM_038195292.1">
    <property type="protein sequence ID" value="XP_038051220.1"/>
    <property type="gene ID" value="LOC119724303"/>
</dbReference>
<feature type="compositionally biased region" description="Basic and acidic residues" evidence="2">
    <location>
        <begin position="427"/>
        <end position="441"/>
    </location>
</feature>
<dbReference type="AlphaFoldDB" id="A0A913ZJH5"/>
<protein>
    <submittedName>
        <fullName evidence="3">Uncharacterized protein</fullName>
    </submittedName>
</protein>
<evidence type="ECO:0000313" key="4">
    <source>
        <dbReference type="Proteomes" id="UP000887568"/>
    </source>
</evidence>
<dbReference type="GeneID" id="119724303"/>
<feature type="compositionally biased region" description="Polar residues" evidence="2">
    <location>
        <begin position="148"/>
        <end position="157"/>
    </location>
</feature>
<feature type="region of interest" description="Disordered" evidence="2">
    <location>
        <begin position="91"/>
        <end position="256"/>
    </location>
</feature>
<keyword evidence="4" id="KW-1185">Reference proteome</keyword>
<evidence type="ECO:0000313" key="3">
    <source>
        <dbReference type="EnsemblMetazoa" id="XP_038051220.1"/>
    </source>
</evidence>
<name>A0A913ZJH5_PATMI</name>
<evidence type="ECO:0000256" key="1">
    <source>
        <dbReference type="SAM" id="Coils"/>
    </source>
</evidence>
<feature type="compositionally biased region" description="Low complexity" evidence="2">
    <location>
        <begin position="169"/>
        <end position="180"/>
    </location>
</feature>
<accession>A0A913ZJH5</accession>
<sequence>MGQDAMPAGLSGPSFSSDLPPRERVFLRGLYTDVEARLGRVDSGIDALRRRVRDFDGVLDGQIRRCESAEGRVRSLRDDFSRMDREISEMSAELGSNLEAEEDDRQDASEDNMDGELQGADTSVDCNIQVSRSSAADSGAGRVHVTSELGTNSSTELVRTRETLEHGSVTNVTNGDGTTTRAGKHQKTTVSKSSNSIPTQSGHQVAHSRFTNSSQSTGVQDSDSDETHHGIDSCNQQSRNRHQSRNRDNGGISIHQDNNAVSIGVVCNINDPTANGPARPNMASRARSIEGHSRDLSRAEQQLVDLARELNDFRRTISVSNSKMKSDDCLAESPSSRNEGGAVATAQHTEIGQGATGTHQTAVINVNELEHPSIQSTRNISVENRGSRYAEFDRYVEEIIKRHSRETSQNFDESEQTIKVKCNEEEKRRELKHVEPLEQEKSMLSAEGVSDETDSPSDTTQLPETKLNEKDLTSSSTAEGYTTCDEGDSPCVCEHGANVTCQETEATNSNSSTSEGECCHQATESRPRQGCLERLCEQLSSSVETNPCGCCLRDVLATYVRQFLQLLHSRVTQEVKKQSKVKQKVRHQGGSNRGRVTDADISRARDAVFGRLGLTIPMLEVLTEFDHHHQIGSEHRTQVDPAHVTDDEIHRLLVTMGMSWHAMNNHLHDNDCAFRIAIATVHAQMHHVD</sequence>
<feature type="region of interest" description="Disordered" evidence="2">
    <location>
        <begin position="427"/>
        <end position="485"/>
    </location>
</feature>
<feature type="compositionally biased region" description="Polar residues" evidence="2">
    <location>
        <begin position="188"/>
        <end position="221"/>
    </location>
</feature>
<feature type="compositionally biased region" description="Polar residues" evidence="2">
    <location>
        <begin position="120"/>
        <end position="130"/>
    </location>
</feature>
<dbReference type="OrthoDB" id="10476323at2759"/>
<feature type="compositionally biased region" description="Acidic residues" evidence="2">
    <location>
        <begin position="99"/>
        <end position="114"/>
    </location>
</feature>
<dbReference type="RefSeq" id="XP_038051220.1">
    <property type="nucleotide sequence ID" value="XM_038195292.1"/>
</dbReference>
<keyword evidence="1" id="KW-0175">Coiled coil</keyword>
<dbReference type="Proteomes" id="UP000887568">
    <property type="component" value="Unplaced"/>
</dbReference>
<organism evidence="3 4">
    <name type="scientific">Patiria miniata</name>
    <name type="common">Bat star</name>
    <name type="synonym">Asterina miniata</name>
    <dbReference type="NCBI Taxonomy" id="46514"/>
    <lineage>
        <taxon>Eukaryota</taxon>
        <taxon>Metazoa</taxon>
        <taxon>Echinodermata</taxon>
        <taxon>Eleutherozoa</taxon>
        <taxon>Asterozoa</taxon>
        <taxon>Asteroidea</taxon>
        <taxon>Valvatacea</taxon>
        <taxon>Valvatida</taxon>
        <taxon>Asterinidae</taxon>
        <taxon>Patiria</taxon>
    </lineage>
</organism>
<reference evidence="3" key="1">
    <citation type="submission" date="2022-11" db="UniProtKB">
        <authorList>
            <consortium name="EnsemblMetazoa"/>
        </authorList>
    </citation>
    <scope>IDENTIFICATION</scope>
</reference>
<feature type="region of interest" description="Disordered" evidence="2">
    <location>
        <begin position="321"/>
        <end position="344"/>
    </location>
</feature>